<keyword evidence="5" id="KW-0723">Serine/threonine-protein kinase</keyword>
<keyword evidence="5" id="KW-0430">Lectin</keyword>
<keyword evidence="1" id="KW-0732">Signal</keyword>
<comment type="caution">
    <text evidence="5">The sequence shown here is derived from an EMBL/GenBank/DDBJ whole genome shotgun (WGS) entry which is preliminary data.</text>
</comment>
<organism evidence="5 6">
    <name type="scientific">Trifolium medium</name>
    <dbReference type="NCBI Taxonomy" id="97028"/>
    <lineage>
        <taxon>Eukaryota</taxon>
        <taxon>Viridiplantae</taxon>
        <taxon>Streptophyta</taxon>
        <taxon>Embryophyta</taxon>
        <taxon>Tracheophyta</taxon>
        <taxon>Spermatophyta</taxon>
        <taxon>Magnoliopsida</taxon>
        <taxon>eudicotyledons</taxon>
        <taxon>Gunneridae</taxon>
        <taxon>Pentapetalae</taxon>
        <taxon>rosids</taxon>
        <taxon>fabids</taxon>
        <taxon>Fabales</taxon>
        <taxon>Fabaceae</taxon>
        <taxon>Papilionoideae</taxon>
        <taxon>50 kb inversion clade</taxon>
        <taxon>NPAAA clade</taxon>
        <taxon>Hologalegina</taxon>
        <taxon>IRL clade</taxon>
        <taxon>Trifolieae</taxon>
        <taxon>Trifolium</taxon>
    </lineage>
</organism>
<dbReference type="InterPro" id="IPR001480">
    <property type="entry name" value="Bulb-type_lectin_dom"/>
</dbReference>
<keyword evidence="5" id="KW-0418">Kinase</keyword>
<evidence type="ECO:0000256" key="3">
    <source>
        <dbReference type="ARBA" id="ARBA00023180"/>
    </source>
</evidence>
<dbReference type="GO" id="GO:0004674">
    <property type="term" value="F:protein serine/threonine kinase activity"/>
    <property type="evidence" value="ECO:0007669"/>
    <property type="project" value="UniProtKB-KW"/>
</dbReference>
<evidence type="ECO:0000313" key="5">
    <source>
        <dbReference type="EMBL" id="MCI06690.1"/>
    </source>
</evidence>
<keyword evidence="5" id="KW-0675">Receptor</keyword>
<reference evidence="5 6" key="1">
    <citation type="journal article" date="2018" name="Front. Plant Sci.">
        <title>Red Clover (Trifolium pratense) and Zigzag Clover (T. medium) - A Picture of Genomic Similarities and Differences.</title>
        <authorList>
            <person name="Dluhosova J."/>
            <person name="Istvanek J."/>
            <person name="Nedelnik J."/>
            <person name="Repkova J."/>
        </authorList>
    </citation>
    <scope>NUCLEOTIDE SEQUENCE [LARGE SCALE GENOMIC DNA]</scope>
    <source>
        <strain evidence="6">cv. 10/8</strain>
        <tissue evidence="5">Leaf</tissue>
    </source>
</reference>
<keyword evidence="3" id="KW-0325">Glycoprotein</keyword>
<evidence type="ECO:0000259" key="4">
    <source>
        <dbReference type="Pfam" id="PF01453"/>
    </source>
</evidence>
<dbReference type="EMBL" id="LXQA010062697">
    <property type="protein sequence ID" value="MCI06690.1"/>
    <property type="molecule type" value="Genomic_DNA"/>
</dbReference>
<dbReference type="InterPro" id="IPR036426">
    <property type="entry name" value="Bulb-type_lectin_dom_sf"/>
</dbReference>
<dbReference type="InterPro" id="IPR051343">
    <property type="entry name" value="G-type_lectin_kinases/EP1-like"/>
</dbReference>
<name>A0A392P5L4_9FABA</name>
<accession>A0A392P5L4</accession>
<keyword evidence="5" id="KW-0808">Transferase</keyword>
<evidence type="ECO:0000313" key="6">
    <source>
        <dbReference type="Proteomes" id="UP000265520"/>
    </source>
</evidence>
<dbReference type="PANTHER" id="PTHR47976:SF27">
    <property type="entry name" value="RECEPTOR-LIKE SERINE_THREONINE-PROTEIN KINASE"/>
    <property type="match status" value="1"/>
</dbReference>
<sequence length="256" mass="28379">MSGTIILADQQGQEKLIVNANSRVSSASMLDSGNFVLYSDNNNSSIIWQSFDHPTDTLLGSQSLPSGGQLSSSLSETNHSTGKFLLNMQVDGNLVLYPAYTAESLDFDAYWTSDTGTASGSVNVNSHLYLNKTGLLQIWNSNSDYGCLINTLNDAEEYQNTGGNQTIYRATLNFDGFFRLHAHYVNNGSDKIIARFPKIIRTCEVKGFCGFNSYCTINDDKQFCSCLNGYKFIDENERTLGCERNYSKVECRGDKD</sequence>
<feature type="non-terminal residue" evidence="5">
    <location>
        <position position="256"/>
    </location>
</feature>
<keyword evidence="6" id="KW-1185">Reference proteome</keyword>
<evidence type="ECO:0000256" key="2">
    <source>
        <dbReference type="ARBA" id="ARBA00023157"/>
    </source>
</evidence>
<feature type="domain" description="Bulb-type lectin" evidence="4">
    <location>
        <begin position="3"/>
        <end position="64"/>
    </location>
</feature>
<dbReference type="PANTHER" id="PTHR47976">
    <property type="entry name" value="G-TYPE LECTIN S-RECEPTOR-LIKE SERINE/THREONINE-PROTEIN KINASE SD2-5"/>
    <property type="match status" value="1"/>
</dbReference>
<dbReference type="AlphaFoldDB" id="A0A392P5L4"/>
<dbReference type="Proteomes" id="UP000265520">
    <property type="component" value="Unassembled WGS sequence"/>
</dbReference>
<keyword evidence="2" id="KW-1015">Disulfide bond</keyword>
<dbReference type="Gene3D" id="2.90.10.10">
    <property type="entry name" value="Bulb-type lectin domain"/>
    <property type="match status" value="1"/>
</dbReference>
<dbReference type="GO" id="GO:0030246">
    <property type="term" value="F:carbohydrate binding"/>
    <property type="evidence" value="ECO:0007669"/>
    <property type="project" value="UniProtKB-KW"/>
</dbReference>
<dbReference type="SUPFAM" id="SSF51110">
    <property type="entry name" value="alpha-D-mannose-specific plant lectins"/>
    <property type="match status" value="1"/>
</dbReference>
<dbReference type="Pfam" id="PF01453">
    <property type="entry name" value="B_lectin"/>
    <property type="match status" value="1"/>
</dbReference>
<proteinExistence type="predicted"/>
<evidence type="ECO:0000256" key="1">
    <source>
        <dbReference type="ARBA" id="ARBA00022729"/>
    </source>
</evidence>
<protein>
    <submittedName>
        <fullName evidence="5">G-type lectin S-receptor-like serine/threonine protein kinase RLK1-like</fullName>
    </submittedName>
</protein>